<sequence>MKLSIFSVQDHYPDRSRSLPQLYADVIAQARAVRPVCRHPPLCAAADV</sequence>
<reference evidence="1" key="2">
    <citation type="submission" date="2011-04" db="EMBL/GenBank/DDBJ databases">
        <authorList>
            <person name="Genoscope - CEA"/>
        </authorList>
    </citation>
    <scope>NUCLEOTIDE SEQUENCE</scope>
    <source>
        <strain evidence="1">R24</strain>
    </source>
</reference>
<protein>
    <submittedName>
        <fullName evidence="1">Uncharacterized protein</fullName>
    </submittedName>
</protein>
<name>G3A3X4_9RALS</name>
<dbReference type="AlphaFoldDB" id="G3A3X4"/>
<evidence type="ECO:0000313" key="1">
    <source>
        <dbReference type="EMBL" id="CCA88589.1"/>
    </source>
</evidence>
<dbReference type="RefSeq" id="WP_197331752.1">
    <property type="nucleotide sequence ID" value="NZ_CP115944.1"/>
</dbReference>
<gene>
    <name evidence="1" type="ORF">RALSY_30337</name>
</gene>
<organism evidence="1">
    <name type="scientific">Ralstonia syzygii R24</name>
    <dbReference type="NCBI Taxonomy" id="907261"/>
    <lineage>
        <taxon>Bacteria</taxon>
        <taxon>Pseudomonadati</taxon>
        <taxon>Pseudomonadota</taxon>
        <taxon>Betaproteobacteria</taxon>
        <taxon>Burkholderiales</taxon>
        <taxon>Burkholderiaceae</taxon>
        <taxon>Ralstonia</taxon>
        <taxon>Ralstonia solanacearum species complex</taxon>
    </lineage>
</organism>
<accession>G3A3X4</accession>
<dbReference type="EMBL" id="FR854088">
    <property type="protein sequence ID" value="CCA88589.1"/>
    <property type="molecule type" value="Genomic_DNA"/>
</dbReference>
<reference evidence="1" key="1">
    <citation type="journal article" date="2011" name="PLoS ONE">
        <title>Ralstonia syzygii, the Blood Disease Bacterium and some Asian R. solanacearum strains form a single genomic species despite divergent lifestyles.</title>
        <authorList>
            <person name="Remenant B."/>
            <person name="de Cambiaire J.C."/>
            <person name="Cellier G."/>
            <person name="Jacobs J.M."/>
            <person name="Mangenot S."/>
            <person name="Barbe V."/>
            <person name="Lajus A."/>
            <person name="Vallenet D."/>
            <person name="Medigue C."/>
            <person name="Fegan M."/>
            <person name="Allen C."/>
            <person name="Prior P."/>
        </authorList>
    </citation>
    <scope>NUCLEOTIDE SEQUENCE</scope>
    <source>
        <strain evidence="1">R24</strain>
    </source>
</reference>
<proteinExistence type="predicted"/>